<feature type="compositionally biased region" description="Pro residues" evidence="1">
    <location>
        <begin position="142"/>
        <end position="161"/>
    </location>
</feature>
<proteinExistence type="predicted"/>
<comment type="caution">
    <text evidence="2">The sequence shown here is derived from an EMBL/GenBank/DDBJ whole genome shotgun (WGS) entry which is preliminary data.</text>
</comment>
<name>A0ABV9V3N2_STRAZ</name>
<feature type="compositionally biased region" description="Basic and acidic residues" evidence="1">
    <location>
        <begin position="30"/>
        <end position="41"/>
    </location>
</feature>
<reference evidence="3" key="1">
    <citation type="journal article" date="2019" name="Int. J. Syst. Evol. Microbiol.">
        <title>The Global Catalogue of Microorganisms (GCM) 10K type strain sequencing project: providing services to taxonomists for standard genome sequencing and annotation.</title>
        <authorList>
            <consortium name="The Broad Institute Genomics Platform"/>
            <consortium name="The Broad Institute Genome Sequencing Center for Infectious Disease"/>
            <person name="Wu L."/>
            <person name="Ma J."/>
        </authorList>
    </citation>
    <scope>NUCLEOTIDE SEQUENCE [LARGE SCALE GENOMIC DNA]</scope>
    <source>
        <strain evidence="3">ICMP 257</strain>
    </source>
</reference>
<keyword evidence="3" id="KW-1185">Reference proteome</keyword>
<gene>
    <name evidence="2" type="ORF">ACFPL4_03990</name>
</gene>
<evidence type="ECO:0000313" key="2">
    <source>
        <dbReference type="EMBL" id="MFC4977522.1"/>
    </source>
</evidence>
<evidence type="ECO:0000313" key="3">
    <source>
        <dbReference type="Proteomes" id="UP001595908"/>
    </source>
</evidence>
<dbReference type="RefSeq" id="WP_033297801.1">
    <property type="nucleotide sequence ID" value="NZ_JBHSJE010000001.1"/>
</dbReference>
<dbReference type="EMBL" id="JBHSJE010000001">
    <property type="protein sequence ID" value="MFC4977522.1"/>
    <property type="molecule type" value="Genomic_DNA"/>
</dbReference>
<protein>
    <submittedName>
        <fullName evidence="2">MarR family transcriptional regulator</fullName>
    </submittedName>
</protein>
<feature type="region of interest" description="Disordered" evidence="1">
    <location>
        <begin position="1"/>
        <end position="41"/>
    </location>
</feature>
<accession>A0ABV9V3N2</accession>
<organism evidence="2 3">
    <name type="scientific">Streptomyces atroolivaceus</name>
    <dbReference type="NCBI Taxonomy" id="66869"/>
    <lineage>
        <taxon>Bacteria</taxon>
        <taxon>Bacillati</taxon>
        <taxon>Actinomycetota</taxon>
        <taxon>Actinomycetes</taxon>
        <taxon>Kitasatosporales</taxon>
        <taxon>Streptomycetaceae</taxon>
        <taxon>Streptomyces</taxon>
    </lineage>
</organism>
<dbReference type="Proteomes" id="UP001595908">
    <property type="component" value="Unassembled WGS sequence"/>
</dbReference>
<feature type="region of interest" description="Disordered" evidence="1">
    <location>
        <begin position="141"/>
        <end position="177"/>
    </location>
</feature>
<sequence>MAVQHPSSAPCAPAPSRPYAKANPGYGKRSAPDQRPSRPDDFALLPERERYVAGYVDHLPEGAAMDIKSLARSLPLYGQMAVGSALRALGVAGHLRHVRMPAEAGGGQARWITRTYWSRTARDNAWWTAFLTGAAGCAAPSAPAPAPAPPAVPEPPAPPLVPQQRTQEPGPVPAEASGASPAYLALARLGRTDARLALSAADCAALEDLAAAWLARGVGVEYMVQALAAGLPAAVDSPVGFVRRRLRDRIPPEMPVAPTPGAPGAPVPRPMVECTECGVPGRPEALPDGLCRSCRAPGPTCTATTAATETAPTPAQPAERDVKAYVGTLRELLRLP</sequence>
<dbReference type="GeneID" id="31232059"/>
<feature type="compositionally biased region" description="Low complexity" evidence="1">
    <location>
        <begin position="1"/>
        <end position="11"/>
    </location>
</feature>
<evidence type="ECO:0000256" key="1">
    <source>
        <dbReference type="SAM" id="MobiDB-lite"/>
    </source>
</evidence>